<keyword evidence="4" id="KW-1185">Reference proteome</keyword>
<evidence type="ECO:0000313" key="3">
    <source>
        <dbReference type="EMBL" id="SER88580.1"/>
    </source>
</evidence>
<dbReference type="OrthoDB" id="313530at2157"/>
<accession>A0A1H9SUA9</accession>
<dbReference type="STRING" id="1186196.SAMN04489841_4824"/>
<evidence type="ECO:0000313" key="4">
    <source>
        <dbReference type="Proteomes" id="UP000199114"/>
    </source>
</evidence>
<evidence type="ECO:0000256" key="1">
    <source>
        <dbReference type="SAM" id="MobiDB-lite"/>
    </source>
</evidence>
<sequence length="302" mass="30877">MTGTPNSVSEDVASTDTDADVSATKSTGATDPPDSGGRIERVVVRELRTVSRTRTFVVLGAALAAVLVGIAWVGGGVRAGFVPTVVDLLTPLELLVPIVAVAFGYRAILGDRRRGELDVLDTYPIAPRELVIGVYVGRAVGLLGTVVVPLLLVAGAVFVGREEPFGRYASHAGADSPILFARFVALTALFALSILAVALAISALVSGTRSALALSVVALVVLLVGLDLALVYGFANGYLGDSSLVHALAVSPLSAYRGLVFESAVVTASGTGPRTASPVASLLGLASWTGTSLAVATWAIKR</sequence>
<protein>
    <submittedName>
        <fullName evidence="3">ABC-2 type transport system permease protein</fullName>
    </submittedName>
</protein>
<gene>
    <name evidence="3" type="ORF">SAMN04489841_4824</name>
</gene>
<evidence type="ECO:0000256" key="2">
    <source>
        <dbReference type="SAM" id="Phobius"/>
    </source>
</evidence>
<organism evidence="3 4">
    <name type="scientific">Natrinema salaciae</name>
    <dbReference type="NCBI Taxonomy" id="1186196"/>
    <lineage>
        <taxon>Archaea</taxon>
        <taxon>Methanobacteriati</taxon>
        <taxon>Methanobacteriota</taxon>
        <taxon>Stenosarchaea group</taxon>
        <taxon>Halobacteria</taxon>
        <taxon>Halobacteriales</taxon>
        <taxon>Natrialbaceae</taxon>
        <taxon>Natrinema</taxon>
    </lineage>
</organism>
<dbReference type="EMBL" id="FOFD01000009">
    <property type="protein sequence ID" value="SER88580.1"/>
    <property type="molecule type" value="Genomic_DNA"/>
</dbReference>
<feature type="transmembrane region" description="Helical" evidence="2">
    <location>
        <begin position="55"/>
        <end position="77"/>
    </location>
</feature>
<feature type="region of interest" description="Disordered" evidence="1">
    <location>
        <begin position="1"/>
        <end position="37"/>
    </location>
</feature>
<dbReference type="Pfam" id="PF12679">
    <property type="entry name" value="ABC2_membrane_2"/>
    <property type="match status" value="1"/>
</dbReference>
<reference evidence="4" key="1">
    <citation type="submission" date="2016-10" db="EMBL/GenBank/DDBJ databases">
        <authorList>
            <person name="Varghese N."/>
            <person name="Submissions S."/>
        </authorList>
    </citation>
    <scope>NUCLEOTIDE SEQUENCE [LARGE SCALE GENOMIC DNA]</scope>
    <source>
        <strain evidence="4">DSM 25055</strain>
    </source>
</reference>
<keyword evidence="2" id="KW-0472">Membrane</keyword>
<feature type="transmembrane region" description="Helical" evidence="2">
    <location>
        <begin position="212"/>
        <end position="235"/>
    </location>
</feature>
<name>A0A1H9SUA9_9EURY</name>
<feature type="transmembrane region" description="Helical" evidence="2">
    <location>
        <begin position="179"/>
        <end position="205"/>
    </location>
</feature>
<dbReference type="PANTHER" id="PTHR43471:SF1">
    <property type="entry name" value="ABC TRANSPORTER PERMEASE PROTEIN NOSY-RELATED"/>
    <property type="match status" value="1"/>
</dbReference>
<dbReference type="PANTHER" id="PTHR43471">
    <property type="entry name" value="ABC TRANSPORTER PERMEASE"/>
    <property type="match status" value="1"/>
</dbReference>
<feature type="transmembrane region" description="Helical" evidence="2">
    <location>
        <begin position="130"/>
        <end position="159"/>
    </location>
</feature>
<dbReference type="AlphaFoldDB" id="A0A1H9SUA9"/>
<feature type="compositionally biased region" description="Polar residues" evidence="1">
    <location>
        <begin position="1"/>
        <end position="16"/>
    </location>
</feature>
<keyword evidence="2" id="KW-0812">Transmembrane</keyword>
<feature type="transmembrane region" description="Helical" evidence="2">
    <location>
        <begin position="89"/>
        <end position="109"/>
    </location>
</feature>
<keyword evidence="2" id="KW-1133">Transmembrane helix</keyword>
<dbReference type="GO" id="GO:0005886">
    <property type="term" value="C:plasma membrane"/>
    <property type="evidence" value="ECO:0007669"/>
    <property type="project" value="UniProtKB-SubCell"/>
</dbReference>
<dbReference type="Proteomes" id="UP000199114">
    <property type="component" value="Unassembled WGS sequence"/>
</dbReference>
<proteinExistence type="predicted"/>
<feature type="transmembrane region" description="Helical" evidence="2">
    <location>
        <begin position="279"/>
        <end position="300"/>
    </location>
</feature>
<dbReference type="GO" id="GO:0140359">
    <property type="term" value="F:ABC-type transporter activity"/>
    <property type="evidence" value="ECO:0007669"/>
    <property type="project" value="InterPro"/>
</dbReference>